<evidence type="ECO:0000313" key="1">
    <source>
        <dbReference type="EMBL" id="GIG04816.1"/>
    </source>
</evidence>
<comment type="caution">
    <text evidence="1">The sequence shown here is derived from an EMBL/GenBank/DDBJ whole genome shotgun (WGS) entry which is preliminary data.</text>
</comment>
<organism evidence="1 2">
    <name type="scientific">Catellatospora coxensis</name>
    <dbReference type="NCBI Taxonomy" id="310354"/>
    <lineage>
        <taxon>Bacteria</taxon>
        <taxon>Bacillati</taxon>
        <taxon>Actinomycetota</taxon>
        <taxon>Actinomycetes</taxon>
        <taxon>Micromonosporales</taxon>
        <taxon>Micromonosporaceae</taxon>
        <taxon>Catellatospora</taxon>
    </lineage>
</organism>
<proteinExistence type="predicted"/>
<name>A0A8J3P5K7_9ACTN</name>
<dbReference type="Proteomes" id="UP000630887">
    <property type="component" value="Unassembled WGS sequence"/>
</dbReference>
<dbReference type="EMBL" id="BONI01000009">
    <property type="protein sequence ID" value="GIG04816.1"/>
    <property type="molecule type" value="Genomic_DNA"/>
</dbReference>
<accession>A0A8J3P5K7</accession>
<dbReference type="AlphaFoldDB" id="A0A8J3P5K7"/>
<sequence length="157" mass="17525">MTTLLDPITVGAVLDDDLAALLVEDVQKKFPEWSDDYCRRGVAQMVGFLAACAVAAEPLSPSEPVDEFWHAFIVRTVPYAAFCERVAGRFIHHQPDDDREKDEQESRIPKAEAMRARAVEVITAAGHEVDEEFWPELAADCNSKCTQCYQGCHNSPK</sequence>
<gene>
    <name evidence="1" type="ORF">Cco03nite_15160</name>
</gene>
<reference evidence="1 2" key="1">
    <citation type="submission" date="2021-01" db="EMBL/GenBank/DDBJ databases">
        <title>Whole genome shotgun sequence of Catellatospora coxensis NBRC 107359.</title>
        <authorList>
            <person name="Komaki H."/>
            <person name="Tamura T."/>
        </authorList>
    </citation>
    <scope>NUCLEOTIDE SEQUENCE [LARGE SCALE GENOMIC DNA]</scope>
    <source>
        <strain evidence="1 2">NBRC 107359</strain>
    </source>
</reference>
<protein>
    <submittedName>
        <fullName evidence="1">Uncharacterized protein</fullName>
    </submittedName>
</protein>
<evidence type="ECO:0000313" key="2">
    <source>
        <dbReference type="Proteomes" id="UP000630887"/>
    </source>
</evidence>
<keyword evidence="2" id="KW-1185">Reference proteome</keyword>
<dbReference type="RefSeq" id="WP_203690248.1">
    <property type="nucleotide sequence ID" value="NZ_BAAALC010000002.1"/>
</dbReference>